<reference evidence="1 2" key="1">
    <citation type="journal article" date="2013" name="PLoS Genet.">
        <title>Comparative genome structure, secondary metabolite, and effector coding capacity across Cochliobolus pathogens.</title>
        <authorList>
            <person name="Condon B.J."/>
            <person name="Leng Y."/>
            <person name="Wu D."/>
            <person name="Bushley K.E."/>
            <person name="Ohm R.A."/>
            <person name="Otillar R."/>
            <person name="Martin J."/>
            <person name="Schackwitz W."/>
            <person name="Grimwood J."/>
            <person name="MohdZainudin N."/>
            <person name="Xue C."/>
            <person name="Wang R."/>
            <person name="Manning V.A."/>
            <person name="Dhillon B."/>
            <person name="Tu Z.J."/>
            <person name="Steffenson B.J."/>
            <person name="Salamov A."/>
            <person name="Sun H."/>
            <person name="Lowry S."/>
            <person name="LaButti K."/>
            <person name="Han J."/>
            <person name="Copeland A."/>
            <person name="Lindquist E."/>
            <person name="Barry K."/>
            <person name="Schmutz J."/>
            <person name="Baker S.E."/>
            <person name="Ciuffetti L.M."/>
            <person name="Grigoriev I.V."/>
            <person name="Zhong S."/>
            <person name="Turgeon B.G."/>
        </authorList>
    </citation>
    <scope>NUCLEOTIDE SEQUENCE [LARGE SCALE GENOMIC DNA]</scope>
    <source>
        <strain evidence="1 2">ATCC 44560</strain>
    </source>
</reference>
<keyword evidence="2" id="KW-1185">Reference proteome</keyword>
<dbReference type="GeneID" id="19127435"/>
<evidence type="ECO:0000313" key="1">
    <source>
        <dbReference type="EMBL" id="EUC47820.1"/>
    </source>
</evidence>
<dbReference type="AlphaFoldDB" id="W6ZCX9"/>
<protein>
    <submittedName>
        <fullName evidence="1">Uncharacterized protein</fullName>
    </submittedName>
</protein>
<accession>W6ZCX9</accession>
<dbReference type="HOGENOM" id="CLU_199200_0_0_1"/>
<gene>
    <name evidence="1" type="ORF">COCMIDRAFT_89243</name>
</gene>
<sequence>IYAAWKDSPGPMNACQHCSVSIWLLRRAPYFPNARHITSYCSTEYRNSTKLLSKSLLYTSSSSSTFVQNECDCAICS</sequence>
<evidence type="ECO:0000313" key="2">
    <source>
        <dbReference type="Proteomes" id="UP000054032"/>
    </source>
</evidence>
<dbReference type="KEGG" id="bor:COCMIDRAFT_89243"/>
<dbReference type="EMBL" id="KI963948">
    <property type="protein sequence ID" value="EUC47820.1"/>
    <property type="molecule type" value="Genomic_DNA"/>
</dbReference>
<dbReference type="Proteomes" id="UP000054032">
    <property type="component" value="Unassembled WGS sequence"/>
</dbReference>
<dbReference type="OrthoDB" id="10341035at2759"/>
<feature type="non-terminal residue" evidence="1">
    <location>
        <position position="1"/>
    </location>
</feature>
<name>W6ZCX9_COCMI</name>
<dbReference type="RefSeq" id="XP_007685713.1">
    <property type="nucleotide sequence ID" value="XM_007687523.1"/>
</dbReference>
<organism evidence="1 2">
    <name type="scientific">Bipolaris oryzae ATCC 44560</name>
    <dbReference type="NCBI Taxonomy" id="930090"/>
    <lineage>
        <taxon>Eukaryota</taxon>
        <taxon>Fungi</taxon>
        <taxon>Dikarya</taxon>
        <taxon>Ascomycota</taxon>
        <taxon>Pezizomycotina</taxon>
        <taxon>Dothideomycetes</taxon>
        <taxon>Pleosporomycetidae</taxon>
        <taxon>Pleosporales</taxon>
        <taxon>Pleosporineae</taxon>
        <taxon>Pleosporaceae</taxon>
        <taxon>Bipolaris</taxon>
    </lineage>
</organism>
<proteinExistence type="predicted"/>